<comment type="caution">
    <text evidence="2">The sequence shown here is derived from an EMBL/GenBank/DDBJ whole genome shotgun (WGS) entry which is preliminary data.</text>
</comment>
<evidence type="ECO:0008006" key="4">
    <source>
        <dbReference type="Google" id="ProtNLM"/>
    </source>
</evidence>
<keyword evidence="1" id="KW-0812">Transmembrane</keyword>
<proteinExistence type="predicted"/>
<keyword evidence="1" id="KW-1133">Transmembrane helix</keyword>
<dbReference type="RefSeq" id="WP_121698998.1">
    <property type="nucleotide sequence ID" value="NZ_JBCLPP010000002.1"/>
</dbReference>
<dbReference type="EMBL" id="JBCLPP010000002">
    <property type="protein sequence ID" value="MEY8244203.1"/>
    <property type="molecule type" value="Genomic_DNA"/>
</dbReference>
<organism evidence="2 3">
    <name type="scientific">Heminiphilus faecis</name>
    <dbReference type="NCBI Taxonomy" id="2601703"/>
    <lineage>
        <taxon>Bacteria</taxon>
        <taxon>Pseudomonadati</taxon>
        <taxon>Bacteroidota</taxon>
        <taxon>Bacteroidia</taxon>
        <taxon>Bacteroidales</taxon>
        <taxon>Muribaculaceae</taxon>
        <taxon>Heminiphilus</taxon>
    </lineage>
</organism>
<evidence type="ECO:0000313" key="2">
    <source>
        <dbReference type="EMBL" id="MEY8244203.1"/>
    </source>
</evidence>
<dbReference type="Proteomes" id="UP001565200">
    <property type="component" value="Unassembled WGS sequence"/>
</dbReference>
<protein>
    <recommendedName>
        <fullName evidence="4">Lipoprotein</fullName>
    </recommendedName>
</protein>
<accession>A0ABV4CS48</accession>
<keyword evidence="1" id="KW-0472">Membrane</keyword>
<sequence length="221" mass="26455">MNKFIINHCKNKVIILVMTPLLISCGLFYTRKDFNDKSPSVLFATDTDTKIEEKLNINGYYYSEESNSIFILYKDQACISYYFKNELSDLRGIPVENLGLLVSKKPGNIALWNKYNGIYTISGDTLTIDFYEKNNIIYIHTWLEFYTDKFKIIDRNTLRLFQRINEDGEILNGDFEYKFVPLEYLPDPYNNDLKKKKWMWRYKEDWKAYKNELKRLSRKNN</sequence>
<reference evidence="2 3" key="1">
    <citation type="submission" date="2024-03" db="EMBL/GenBank/DDBJ databases">
        <title>Mouse gut bacterial collection (mGBC) of GemPharmatech.</title>
        <authorList>
            <person name="He Y."/>
            <person name="Dong L."/>
            <person name="Wu D."/>
            <person name="Gao X."/>
            <person name="Lin Z."/>
        </authorList>
    </citation>
    <scope>NUCLEOTIDE SEQUENCE [LARGE SCALE GENOMIC DNA]</scope>
    <source>
        <strain evidence="2 3">54-13</strain>
    </source>
</reference>
<keyword evidence="3" id="KW-1185">Reference proteome</keyword>
<gene>
    <name evidence="2" type="ORF">AAK873_01070</name>
</gene>
<evidence type="ECO:0000256" key="1">
    <source>
        <dbReference type="SAM" id="Phobius"/>
    </source>
</evidence>
<feature type="transmembrane region" description="Helical" evidence="1">
    <location>
        <begin position="12"/>
        <end position="30"/>
    </location>
</feature>
<name>A0ABV4CS48_9BACT</name>
<dbReference type="PROSITE" id="PS51257">
    <property type="entry name" value="PROKAR_LIPOPROTEIN"/>
    <property type="match status" value="1"/>
</dbReference>
<evidence type="ECO:0000313" key="3">
    <source>
        <dbReference type="Proteomes" id="UP001565200"/>
    </source>
</evidence>